<dbReference type="AlphaFoldDB" id="A0A931AR34"/>
<dbReference type="CDD" id="cd06587">
    <property type="entry name" value="VOC"/>
    <property type="match status" value="1"/>
</dbReference>
<evidence type="ECO:0000313" key="3">
    <source>
        <dbReference type="Proteomes" id="UP000621436"/>
    </source>
</evidence>
<accession>A0A931AR34</accession>
<comment type="caution">
    <text evidence="2">The sequence shown here is derived from an EMBL/GenBank/DDBJ whole genome shotgun (WGS) entry which is preliminary data.</text>
</comment>
<dbReference type="RefSeq" id="WP_270453090.1">
    <property type="nucleotide sequence ID" value="NZ_JADPIE010000002.1"/>
</dbReference>
<protein>
    <submittedName>
        <fullName evidence="2">VOC family protein</fullName>
    </submittedName>
</protein>
<evidence type="ECO:0000259" key="1">
    <source>
        <dbReference type="PROSITE" id="PS51819"/>
    </source>
</evidence>
<dbReference type="PROSITE" id="PS51819">
    <property type="entry name" value="VOC"/>
    <property type="match status" value="1"/>
</dbReference>
<organism evidence="2 3">
    <name type="scientific">Halonatronomonas betaini</name>
    <dbReference type="NCBI Taxonomy" id="2778430"/>
    <lineage>
        <taxon>Bacteria</taxon>
        <taxon>Bacillati</taxon>
        <taxon>Bacillota</taxon>
        <taxon>Clostridia</taxon>
        <taxon>Halanaerobiales</taxon>
        <taxon>Halarsenatibacteraceae</taxon>
        <taxon>Halonatronomonas</taxon>
    </lineage>
</organism>
<feature type="domain" description="VOC" evidence="1">
    <location>
        <begin position="2"/>
        <end position="119"/>
    </location>
</feature>
<dbReference type="Pfam" id="PF00903">
    <property type="entry name" value="Glyoxalase"/>
    <property type="match status" value="1"/>
</dbReference>
<dbReference type="InterPro" id="IPR051332">
    <property type="entry name" value="Fosfomycin_Res_Enzymes"/>
</dbReference>
<dbReference type="InterPro" id="IPR037523">
    <property type="entry name" value="VOC_core"/>
</dbReference>
<dbReference type="PANTHER" id="PTHR36113">
    <property type="entry name" value="LYASE, PUTATIVE-RELATED-RELATED"/>
    <property type="match status" value="1"/>
</dbReference>
<dbReference type="InterPro" id="IPR029068">
    <property type="entry name" value="Glyas_Bleomycin-R_OHBP_Dase"/>
</dbReference>
<evidence type="ECO:0000313" key="2">
    <source>
        <dbReference type="EMBL" id="MBF8436281.1"/>
    </source>
</evidence>
<keyword evidence="3" id="KW-1185">Reference proteome</keyword>
<name>A0A931AR34_9FIRM</name>
<dbReference type="Gene3D" id="3.10.180.10">
    <property type="entry name" value="2,3-Dihydroxybiphenyl 1,2-Dioxygenase, domain 1"/>
    <property type="match status" value="1"/>
</dbReference>
<reference evidence="2" key="1">
    <citation type="submission" date="2020-11" db="EMBL/GenBank/DDBJ databases">
        <title>Halonatronomonas betainensis gen. nov., sp. nov. a novel haloalkaliphilic representative of the family Halanaerobiacae capable of betaine degradation.</title>
        <authorList>
            <person name="Boltyanskaya Y."/>
            <person name="Kevbrin V."/>
            <person name="Detkova E."/>
            <person name="Grouzdev D.S."/>
            <person name="Koziaeva V."/>
            <person name="Zhilina T."/>
        </authorList>
    </citation>
    <scope>NUCLEOTIDE SEQUENCE</scope>
    <source>
        <strain evidence="2">Z-7014</strain>
    </source>
</reference>
<proteinExistence type="predicted"/>
<dbReference type="Proteomes" id="UP000621436">
    <property type="component" value="Unassembled WGS sequence"/>
</dbReference>
<gene>
    <name evidence="2" type="ORF">I0Q91_04250</name>
</gene>
<dbReference type="InterPro" id="IPR004360">
    <property type="entry name" value="Glyas_Fos-R_dOase_dom"/>
</dbReference>
<dbReference type="PANTHER" id="PTHR36113:SF3">
    <property type="entry name" value="SLL5075 PROTEIN"/>
    <property type="match status" value="1"/>
</dbReference>
<sequence>MKFCWATLHVKDFEESLEFYQNIIGLEVERRFEVEPDREIAFLGDGETKVELVFEDNQEEIKIGKDISLGFEIDSVNEMMTYLKDKGISIHSGPFQPNPNIRFFYILDPNGLKIQFVENC</sequence>
<dbReference type="SUPFAM" id="SSF54593">
    <property type="entry name" value="Glyoxalase/Bleomycin resistance protein/Dihydroxybiphenyl dioxygenase"/>
    <property type="match status" value="1"/>
</dbReference>
<dbReference type="EMBL" id="JADPIE010000002">
    <property type="protein sequence ID" value="MBF8436281.1"/>
    <property type="molecule type" value="Genomic_DNA"/>
</dbReference>